<dbReference type="EMBL" id="JAFNAA010000021">
    <property type="protein sequence ID" value="MBO1109572.1"/>
    <property type="molecule type" value="Genomic_DNA"/>
</dbReference>
<gene>
    <name evidence="2" type="ORF">J2R62_15405</name>
</gene>
<feature type="compositionally biased region" description="Basic and acidic residues" evidence="1">
    <location>
        <begin position="65"/>
        <end position="74"/>
    </location>
</feature>
<accession>A0A379CNH5</accession>
<organism evidence="2 3">
    <name type="scientific">Plesiomonas shigelloides</name>
    <name type="common">Aeromonas shigelloides</name>
    <dbReference type="NCBI Taxonomy" id="703"/>
    <lineage>
        <taxon>Bacteria</taxon>
        <taxon>Pseudomonadati</taxon>
        <taxon>Pseudomonadota</taxon>
        <taxon>Gammaproteobacteria</taxon>
        <taxon>Enterobacterales</taxon>
        <taxon>Enterobacteriaceae</taxon>
        <taxon>Plesiomonas</taxon>
    </lineage>
</organism>
<evidence type="ECO:0000313" key="2">
    <source>
        <dbReference type="EMBL" id="MBO1109572.1"/>
    </source>
</evidence>
<comment type="caution">
    <text evidence="2">The sequence shown here is derived from an EMBL/GenBank/DDBJ whole genome shotgun (WGS) entry which is preliminary data.</text>
</comment>
<dbReference type="GeneID" id="69706412"/>
<protein>
    <submittedName>
        <fullName evidence="2">Uncharacterized protein</fullName>
    </submittedName>
</protein>
<evidence type="ECO:0000313" key="3">
    <source>
        <dbReference type="Proteomes" id="UP000664658"/>
    </source>
</evidence>
<proteinExistence type="predicted"/>
<dbReference type="RefSeq" id="WP_010863585.1">
    <property type="nucleotide sequence ID" value="NZ_CP050969.1"/>
</dbReference>
<name>A0A379CNH5_PLESH</name>
<sequence>MTNTIDIVYIGDKPVKRDTVTNSRLLFPQHEAVPVEKAIALQLLEYPTVWRRAEDLPAILQARKDAEDAARRAAEQQAAEEAARRAEADMRAGDIDLGKMTSVQLRTLVESEDLGITQAPQEKVDEFRRRVRDALRAKLGNA</sequence>
<reference evidence="2" key="1">
    <citation type="submission" date="2021-03" db="EMBL/GenBank/DDBJ databases">
        <title>Plesiomonas shigelloides zfcc0051, isolated from zebrafish feces.</title>
        <authorList>
            <person name="Vanderhoek Z."/>
            <person name="Gaulke C."/>
        </authorList>
    </citation>
    <scope>NUCLEOTIDE SEQUENCE</scope>
    <source>
        <strain evidence="2">Zfcc0051</strain>
    </source>
</reference>
<dbReference type="Proteomes" id="UP000664658">
    <property type="component" value="Unassembled WGS sequence"/>
</dbReference>
<dbReference type="AlphaFoldDB" id="A0A379CNH5"/>
<evidence type="ECO:0000256" key="1">
    <source>
        <dbReference type="SAM" id="MobiDB-lite"/>
    </source>
</evidence>
<feature type="region of interest" description="Disordered" evidence="1">
    <location>
        <begin position="65"/>
        <end position="88"/>
    </location>
</feature>